<protein>
    <submittedName>
        <fullName evidence="2">DUF4062 domain-containing protein</fullName>
    </submittedName>
</protein>
<feature type="domain" description="DUF4062" evidence="1">
    <location>
        <begin position="9"/>
        <end position="89"/>
    </location>
</feature>
<evidence type="ECO:0000313" key="2">
    <source>
        <dbReference type="EMBL" id="MFK4752499.1"/>
    </source>
</evidence>
<comment type="caution">
    <text evidence="2">The sequence shown here is derived from an EMBL/GenBank/DDBJ whole genome shotgun (WGS) entry which is preliminary data.</text>
</comment>
<dbReference type="Proteomes" id="UP001620597">
    <property type="component" value="Unassembled WGS sequence"/>
</dbReference>
<sequence length="322" mass="36566">MPDGKRQLVYLASNQRGLELERYEIERLLARLNMTNVSFSCREDGDGYDWDLARQQIELADLFILLVGDEYGPMAPTGISYLHREFVHARTIGKPVLAFLKNLPVGGSLTPEQGRLKGFYQLVTQQVSYKLWHLRDELLSYARTAINNIEPRLDFGWVRWTEKMEKQEPVTGSQDAAMTGDAAVVDLGGGSLTVRERLEMSRKPVNLMVSAKVYQGGNLSREEMILPARLDQLYRALHSSFAGNISEDRLRGCLETFIADTVRKQLLGRRPNAHAVDDIRVSKSQFRSIMETWERLGLAAHTEKAGRHYWIANSDLAQVRTV</sequence>
<name>A0ABW8NHV2_9GAMM</name>
<dbReference type="EMBL" id="JBBKTX010000009">
    <property type="protein sequence ID" value="MFK4752499.1"/>
    <property type="molecule type" value="Genomic_DNA"/>
</dbReference>
<reference evidence="2 3" key="1">
    <citation type="submission" date="2024-03" db="EMBL/GenBank/DDBJ databases">
        <title>High-quality draft genome sequence of Oceanobacter sp. wDCs-4.</title>
        <authorList>
            <person name="Dong C."/>
        </authorList>
    </citation>
    <scope>NUCLEOTIDE SEQUENCE [LARGE SCALE GENOMIC DNA]</scope>
    <source>
        <strain evidence="3">wDCs-4</strain>
    </source>
</reference>
<dbReference type="InterPro" id="IPR025139">
    <property type="entry name" value="DUF4062"/>
</dbReference>
<evidence type="ECO:0000259" key="1">
    <source>
        <dbReference type="Pfam" id="PF13271"/>
    </source>
</evidence>
<keyword evidence="3" id="KW-1185">Reference proteome</keyword>
<accession>A0ABW8NHV2</accession>
<evidence type="ECO:0000313" key="3">
    <source>
        <dbReference type="Proteomes" id="UP001620597"/>
    </source>
</evidence>
<proteinExistence type="predicted"/>
<dbReference type="Pfam" id="PF13271">
    <property type="entry name" value="DUF4062"/>
    <property type="match status" value="1"/>
</dbReference>
<gene>
    <name evidence="2" type="ORF">WG929_08780</name>
</gene>
<organism evidence="2 3">
    <name type="scientific">Oceanobacter antarcticus</name>
    <dbReference type="NCBI Taxonomy" id="3133425"/>
    <lineage>
        <taxon>Bacteria</taxon>
        <taxon>Pseudomonadati</taxon>
        <taxon>Pseudomonadota</taxon>
        <taxon>Gammaproteobacteria</taxon>
        <taxon>Oceanospirillales</taxon>
        <taxon>Oceanospirillaceae</taxon>
        <taxon>Oceanobacter</taxon>
    </lineage>
</organism>
<dbReference type="RefSeq" id="WP_369857982.1">
    <property type="nucleotide sequence ID" value="NZ_JBBKTX010000009.1"/>
</dbReference>